<dbReference type="SMART" id="SM00248">
    <property type="entry name" value="ANK"/>
    <property type="match status" value="2"/>
</dbReference>
<feature type="repeat" description="ANK" evidence="1">
    <location>
        <begin position="23"/>
        <end position="55"/>
    </location>
</feature>
<evidence type="ECO:0000313" key="2">
    <source>
        <dbReference type="EMBL" id="OEJ13198.1"/>
    </source>
</evidence>
<dbReference type="Gene3D" id="1.25.40.20">
    <property type="entry name" value="Ankyrin repeat-containing domain"/>
    <property type="match status" value="1"/>
</dbReference>
<sequence length="94" mass="10825">MFKILVENGFDLESRIKEDSSDYDYTPLMIAVYKEDYDMVKYLLDKGSNPNTANNENKTALMIANDDGNYDISKLLIQQNFKEELSNSFDSFSS</sequence>
<dbReference type="Pfam" id="PF12796">
    <property type="entry name" value="Ank_2"/>
    <property type="match status" value="1"/>
</dbReference>
<keyword evidence="1" id="KW-0040">ANK repeat</keyword>
<gene>
    <name evidence="2" type="ORF">BFL38_01100</name>
</gene>
<reference evidence="2 3" key="1">
    <citation type="submission" date="2016-08" db="EMBL/GenBank/DDBJ databases">
        <title>Characterization and recognition of Brachyspira hampsonii sp. nov., a novel intestinal spirochete that is pathogenic to pigs.</title>
        <authorList>
            <person name="Mirajkar N."/>
            <person name="La T."/>
            <person name="Phillips N."/>
            <person name="Hampson D."/>
            <person name="Gebhart C."/>
        </authorList>
    </citation>
    <scope>NUCLEOTIDE SEQUENCE [LARGE SCALE GENOMIC DNA]</scope>
    <source>
        <strain evidence="2 3">P280/1</strain>
    </source>
</reference>
<dbReference type="PROSITE" id="PS50297">
    <property type="entry name" value="ANK_REP_REGION"/>
    <property type="match status" value="1"/>
</dbReference>
<dbReference type="Proteomes" id="UP000095247">
    <property type="component" value="Unassembled WGS sequence"/>
</dbReference>
<dbReference type="InterPro" id="IPR052457">
    <property type="entry name" value="Ankyrin-DD_containing_protein"/>
</dbReference>
<dbReference type="EMBL" id="MDCO01000014">
    <property type="protein sequence ID" value="OEJ13198.1"/>
    <property type="molecule type" value="Genomic_DNA"/>
</dbReference>
<evidence type="ECO:0000313" key="3">
    <source>
        <dbReference type="Proteomes" id="UP000095247"/>
    </source>
</evidence>
<dbReference type="PANTHER" id="PTHR24125:SF5">
    <property type="entry name" value="ANKYRIN REPEAT PROTEIN"/>
    <property type="match status" value="1"/>
</dbReference>
<evidence type="ECO:0000256" key="1">
    <source>
        <dbReference type="PROSITE-ProRule" id="PRU00023"/>
    </source>
</evidence>
<dbReference type="SUPFAM" id="SSF48403">
    <property type="entry name" value="Ankyrin repeat"/>
    <property type="match status" value="1"/>
</dbReference>
<proteinExistence type="predicted"/>
<protein>
    <submittedName>
        <fullName evidence="2">Uncharacterized protein</fullName>
    </submittedName>
</protein>
<dbReference type="PROSITE" id="PS50088">
    <property type="entry name" value="ANK_REPEAT"/>
    <property type="match status" value="1"/>
</dbReference>
<name>A0A1E5NAJ7_9SPIR</name>
<dbReference type="AlphaFoldDB" id="A0A1E5NAJ7"/>
<dbReference type="InterPro" id="IPR002110">
    <property type="entry name" value="Ankyrin_rpt"/>
</dbReference>
<dbReference type="PANTHER" id="PTHR24125">
    <property type="entry name" value="ANKYRIN REPEAT AND DEATH DOMAIN-CONTAINING PROTEIN"/>
    <property type="match status" value="1"/>
</dbReference>
<organism evidence="2 3">
    <name type="scientific">Brachyspira hampsonii</name>
    <dbReference type="NCBI Taxonomy" id="1287055"/>
    <lineage>
        <taxon>Bacteria</taxon>
        <taxon>Pseudomonadati</taxon>
        <taxon>Spirochaetota</taxon>
        <taxon>Spirochaetia</taxon>
        <taxon>Brachyspirales</taxon>
        <taxon>Brachyspiraceae</taxon>
        <taxon>Brachyspira</taxon>
    </lineage>
</organism>
<comment type="caution">
    <text evidence="2">The sequence shown here is derived from an EMBL/GenBank/DDBJ whole genome shotgun (WGS) entry which is preliminary data.</text>
</comment>
<dbReference type="InterPro" id="IPR036770">
    <property type="entry name" value="Ankyrin_rpt-contain_sf"/>
</dbReference>
<accession>A0A1E5NAJ7</accession>